<keyword evidence="3" id="KW-0576">Peroxisome</keyword>
<accession>A0ABS7PQU0</accession>
<sequence>MRPELAPELIIERAGAILHIRLDRPAARNALTPAMYDGMRAAIAAASADDAIRAVLVTAAGPCFCAGNDAAGFERMRHLPRDERPGYRFMTTLLDCPKPLVAAVAGNAVGIGATMLLHFDLVYCAPGTRFHFPFTRLGLVPEFASSYLLPRMAGHARAARWLLLGDPMDATDALDIGLVTECVPDGSPDTHAQAVAERLAALPATALAESRALMRAPKRRDVAEIMATEMDRLSERLASEETRALLARLASPNRK</sequence>
<reference evidence="5 6" key="1">
    <citation type="submission" date="2021-08" db="EMBL/GenBank/DDBJ databases">
        <authorList>
            <person name="Tuo L."/>
        </authorList>
    </citation>
    <scope>NUCLEOTIDE SEQUENCE [LARGE SCALE GENOMIC DNA]</scope>
    <source>
        <strain evidence="5 6">JCM 31229</strain>
    </source>
</reference>
<dbReference type="PANTHER" id="PTHR43684:SF1">
    <property type="entry name" value="ENOYL-COA DELTA ISOMERASE 2"/>
    <property type="match status" value="1"/>
</dbReference>
<dbReference type="RefSeq" id="WP_222990689.1">
    <property type="nucleotide sequence ID" value="NZ_JAINVV010000006.1"/>
</dbReference>
<evidence type="ECO:0000313" key="6">
    <source>
        <dbReference type="Proteomes" id="UP000706039"/>
    </source>
</evidence>
<evidence type="ECO:0000313" key="5">
    <source>
        <dbReference type="EMBL" id="MBY8823593.1"/>
    </source>
</evidence>
<evidence type="ECO:0000256" key="4">
    <source>
        <dbReference type="ARBA" id="ARBA00023235"/>
    </source>
</evidence>
<keyword evidence="6" id="KW-1185">Reference proteome</keyword>
<evidence type="ECO:0000256" key="1">
    <source>
        <dbReference type="ARBA" id="ARBA00004275"/>
    </source>
</evidence>
<dbReference type="Proteomes" id="UP000706039">
    <property type="component" value="Unassembled WGS sequence"/>
</dbReference>
<dbReference type="Gene3D" id="1.10.12.10">
    <property type="entry name" value="Lyase 2-enoyl-coa Hydratase, Chain A, domain 2"/>
    <property type="match status" value="1"/>
</dbReference>
<organism evidence="5 6">
    <name type="scientific">Sphingomonas colocasiae</name>
    <dbReference type="NCBI Taxonomy" id="1848973"/>
    <lineage>
        <taxon>Bacteria</taxon>
        <taxon>Pseudomonadati</taxon>
        <taxon>Pseudomonadota</taxon>
        <taxon>Alphaproteobacteria</taxon>
        <taxon>Sphingomonadales</taxon>
        <taxon>Sphingomonadaceae</taxon>
        <taxon>Sphingomonas</taxon>
    </lineage>
</organism>
<dbReference type="PANTHER" id="PTHR43684">
    <property type="match status" value="1"/>
</dbReference>
<evidence type="ECO:0000256" key="2">
    <source>
        <dbReference type="ARBA" id="ARBA00005254"/>
    </source>
</evidence>
<comment type="similarity">
    <text evidence="2">Belongs to the enoyl-CoA hydratase/isomerase family.</text>
</comment>
<dbReference type="Pfam" id="PF00378">
    <property type="entry name" value="ECH_1"/>
    <property type="match status" value="1"/>
</dbReference>
<dbReference type="InterPro" id="IPR001753">
    <property type="entry name" value="Enoyl-CoA_hydra/iso"/>
</dbReference>
<proteinExistence type="inferred from homology"/>
<dbReference type="InterPro" id="IPR029045">
    <property type="entry name" value="ClpP/crotonase-like_dom_sf"/>
</dbReference>
<comment type="subcellular location">
    <subcellularLocation>
        <location evidence="1">Peroxisome</location>
    </subcellularLocation>
</comment>
<name>A0ABS7PQU0_9SPHN</name>
<dbReference type="SUPFAM" id="SSF52096">
    <property type="entry name" value="ClpP/crotonase"/>
    <property type="match status" value="1"/>
</dbReference>
<dbReference type="InterPro" id="IPR051053">
    <property type="entry name" value="ECH/Chromodomain_protein"/>
</dbReference>
<dbReference type="Gene3D" id="3.90.226.10">
    <property type="entry name" value="2-enoyl-CoA Hydratase, Chain A, domain 1"/>
    <property type="match status" value="1"/>
</dbReference>
<evidence type="ECO:0000256" key="3">
    <source>
        <dbReference type="ARBA" id="ARBA00023140"/>
    </source>
</evidence>
<dbReference type="InterPro" id="IPR014748">
    <property type="entry name" value="Enoyl-CoA_hydra_C"/>
</dbReference>
<gene>
    <name evidence="5" type="ORF">K7G82_14915</name>
</gene>
<dbReference type="EMBL" id="JAINVV010000006">
    <property type="protein sequence ID" value="MBY8823593.1"/>
    <property type="molecule type" value="Genomic_DNA"/>
</dbReference>
<comment type="caution">
    <text evidence="5">The sequence shown here is derived from an EMBL/GenBank/DDBJ whole genome shotgun (WGS) entry which is preliminary data.</text>
</comment>
<protein>
    <submittedName>
        <fullName evidence="5">Enoyl-CoA hydratase/isomerase family protein</fullName>
    </submittedName>
</protein>
<dbReference type="CDD" id="cd06558">
    <property type="entry name" value="crotonase-like"/>
    <property type="match status" value="1"/>
</dbReference>
<keyword evidence="4" id="KW-0413">Isomerase</keyword>